<dbReference type="Proteomes" id="UP000789833">
    <property type="component" value="Unassembled WGS sequence"/>
</dbReference>
<evidence type="ECO:0000256" key="1">
    <source>
        <dbReference type="SAM" id="SignalP"/>
    </source>
</evidence>
<proteinExistence type="predicted"/>
<name>A0ABM8YT99_9BACI</name>
<comment type="caution">
    <text evidence="2">The sequence shown here is derived from an EMBL/GenBank/DDBJ whole genome shotgun (WGS) entry which is preliminary data.</text>
</comment>
<dbReference type="RefSeq" id="WP_230504433.1">
    <property type="nucleotide sequence ID" value="NZ_CAKJTJ010000038.1"/>
</dbReference>
<keyword evidence="1" id="KW-0732">Signal</keyword>
<evidence type="ECO:0008006" key="4">
    <source>
        <dbReference type="Google" id="ProtNLM"/>
    </source>
</evidence>
<dbReference type="EMBL" id="CAKJTJ010000038">
    <property type="protein sequence ID" value="CAG9623200.1"/>
    <property type="molecule type" value="Genomic_DNA"/>
</dbReference>
<reference evidence="2 3" key="1">
    <citation type="submission" date="2021-10" db="EMBL/GenBank/DDBJ databases">
        <authorList>
            <person name="Criscuolo A."/>
        </authorList>
    </citation>
    <scope>NUCLEOTIDE SEQUENCE [LARGE SCALE GENOMIC DNA]</scope>
    <source>
        <strain evidence="3">CIP 111883</strain>
    </source>
</reference>
<accession>A0ABM8YT99</accession>
<feature type="signal peptide" evidence="1">
    <location>
        <begin position="1"/>
        <end position="20"/>
    </location>
</feature>
<evidence type="ECO:0000313" key="3">
    <source>
        <dbReference type="Proteomes" id="UP000789833"/>
    </source>
</evidence>
<protein>
    <recommendedName>
        <fullName evidence="4">Lipoprotein</fullName>
    </recommendedName>
</protein>
<evidence type="ECO:0000313" key="2">
    <source>
        <dbReference type="EMBL" id="CAG9623200.1"/>
    </source>
</evidence>
<gene>
    <name evidence="2" type="ORF">BACCIP111883_03996</name>
</gene>
<dbReference type="PROSITE" id="PS51257">
    <property type="entry name" value="PROKAR_LIPOPROTEIN"/>
    <property type="match status" value="1"/>
</dbReference>
<organism evidence="2 3">
    <name type="scientific">Sutcliffiella rhizosphaerae</name>
    <dbReference type="NCBI Taxonomy" id="2880967"/>
    <lineage>
        <taxon>Bacteria</taxon>
        <taxon>Bacillati</taxon>
        <taxon>Bacillota</taxon>
        <taxon>Bacilli</taxon>
        <taxon>Bacillales</taxon>
        <taxon>Bacillaceae</taxon>
        <taxon>Sutcliffiella</taxon>
    </lineage>
</organism>
<sequence length="137" mass="15401">MRMYTSLMMACILILMSSCANQGKANPLEGTKPPIPSVQVDDMKILVVRSAYCWVECSENASIPELLDGKVIREVAGNSEIIIDFNSESIPDNITLSIYDERMVRKDNQPWKVPNKPGIYYFAINAVWNNKIEADAE</sequence>
<feature type="chain" id="PRO_5046372797" description="Lipoprotein" evidence="1">
    <location>
        <begin position="21"/>
        <end position="137"/>
    </location>
</feature>
<keyword evidence="3" id="KW-1185">Reference proteome</keyword>